<protein>
    <recommendedName>
        <fullName evidence="1">BLUF domain-containing protein</fullName>
    </recommendedName>
</protein>
<dbReference type="InterPro" id="IPR007024">
    <property type="entry name" value="BLUF_domain"/>
</dbReference>
<dbReference type="Gene3D" id="3.30.70.100">
    <property type="match status" value="1"/>
</dbReference>
<keyword evidence="3" id="KW-1185">Reference proteome</keyword>
<dbReference type="Proteomes" id="UP001157167">
    <property type="component" value="Unassembled WGS sequence"/>
</dbReference>
<dbReference type="SMART" id="SM01034">
    <property type="entry name" value="BLUF"/>
    <property type="match status" value="1"/>
</dbReference>
<sequence>MSQLVQVIYVSSEAYVLQQSDLLSILDASIRNNPPRGITGMLLYARGSFMQVLEGEESAVAETMARIHADTRHQNIFELSRTPITTREFGSWSMGFRALTPADAATWPGYAPFFQFGFDATTLIHHPGLAAEMLRTFGDKNGE</sequence>
<dbReference type="Pfam" id="PF04940">
    <property type="entry name" value="BLUF"/>
    <property type="match status" value="1"/>
</dbReference>
<accession>A0ABQ6FA39</accession>
<organism evidence="2 3">
    <name type="scientific">Zoogloea oryzae</name>
    <dbReference type="NCBI Taxonomy" id="310767"/>
    <lineage>
        <taxon>Bacteria</taxon>
        <taxon>Pseudomonadati</taxon>
        <taxon>Pseudomonadota</taxon>
        <taxon>Betaproteobacteria</taxon>
        <taxon>Rhodocyclales</taxon>
        <taxon>Zoogloeaceae</taxon>
        <taxon>Zoogloea</taxon>
    </lineage>
</organism>
<evidence type="ECO:0000259" key="1">
    <source>
        <dbReference type="PROSITE" id="PS50925"/>
    </source>
</evidence>
<name>A0ABQ6FA39_9RHOO</name>
<gene>
    <name evidence="2" type="ORF">GCM10007933_15770</name>
</gene>
<evidence type="ECO:0000313" key="3">
    <source>
        <dbReference type="Proteomes" id="UP001157167"/>
    </source>
</evidence>
<comment type="caution">
    <text evidence="2">The sequence shown here is derived from an EMBL/GenBank/DDBJ whole genome shotgun (WGS) entry which is preliminary data.</text>
</comment>
<dbReference type="SUPFAM" id="SSF54975">
    <property type="entry name" value="Acylphosphatase/BLUF domain-like"/>
    <property type="match status" value="1"/>
</dbReference>
<feature type="domain" description="BLUF" evidence="1">
    <location>
        <begin position="4"/>
        <end position="95"/>
    </location>
</feature>
<dbReference type="InterPro" id="IPR036046">
    <property type="entry name" value="Acylphosphatase-like_dom_sf"/>
</dbReference>
<dbReference type="PROSITE" id="PS50925">
    <property type="entry name" value="BLUF"/>
    <property type="match status" value="1"/>
</dbReference>
<proteinExistence type="predicted"/>
<evidence type="ECO:0000313" key="2">
    <source>
        <dbReference type="EMBL" id="GLT22119.1"/>
    </source>
</evidence>
<dbReference type="EMBL" id="BSPX01000019">
    <property type="protein sequence ID" value="GLT22119.1"/>
    <property type="molecule type" value="Genomic_DNA"/>
</dbReference>
<dbReference type="RefSeq" id="WP_284187491.1">
    <property type="nucleotide sequence ID" value="NZ_BSPX01000019.1"/>
</dbReference>
<reference evidence="3" key="1">
    <citation type="journal article" date="2019" name="Int. J. Syst. Evol. Microbiol.">
        <title>The Global Catalogue of Microorganisms (GCM) 10K type strain sequencing project: providing services to taxonomists for standard genome sequencing and annotation.</title>
        <authorList>
            <consortium name="The Broad Institute Genomics Platform"/>
            <consortium name="The Broad Institute Genome Sequencing Center for Infectious Disease"/>
            <person name="Wu L."/>
            <person name="Ma J."/>
        </authorList>
    </citation>
    <scope>NUCLEOTIDE SEQUENCE [LARGE SCALE GENOMIC DNA]</scope>
    <source>
        <strain evidence="3">NBRC 102407</strain>
    </source>
</reference>